<feature type="transmembrane region" description="Helical" evidence="6">
    <location>
        <begin position="185"/>
        <end position="205"/>
    </location>
</feature>
<dbReference type="InterPro" id="IPR050382">
    <property type="entry name" value="MFS_Na/Anion_cotransporter"/>
</dbReference>
<dbReference type="RefSeq" id="XP_012938009.1">
    <property type="nucleotide sequence ID" value="XM_013082555.1"/>
</dbReference>
<feature type="region of interest" description="Disordered" evidence="5">
    <location>
        <begin position="597"/>
        <end position="626"/>
    </location>
</feature>
<evidence type="ECO:0000256" key="5">
    <source>
        <dbReference type="SAM" id="MobiDB-lite"/>
    </source>
</evidence>
<sequence length="640" mass="70122">MPSYDVTDVNSPNGSSQIKTEPSGPLPSKTSNPRMSSPSSRAGRNPLEHQVSNASLRRRQFQRRQSSTFDFPHLDSVQSMPSLQLEELDLDAVPWWTSHRFRLALLCFLGFVSLYAQRVNLSIAIVSMVDHSTPEQYPNTSFITFVNVSNITTYNLSSVTEAPESQKCPEVPKSEKDTEFHWSKALTGLILGSFFWGYLVFQIPGGRLSETFGAKRVIAVAMFPVAVLNLLTPVVARASPYLFLVLRVFVGLGEGVMYPAAQALWSRWAPPNERSRLIGFSYAGGQFGNAIIFPIGGFLCAYGPDGGWPAVFYVIGGVGFIWCILWVIFAHDTPADSKSIGELEKKYIQLSLGERTKAKQVKTIPWRSLLLSGPVWGILVAHMCGNYGAYMLLTKIPAYMKEVLKFDIKSNGVYSMLPYLTFWFFITVSGTLADLLISRNILSVTWTRKVMSVIGTVGPACFLVGTGFMECDQSIGAVVMLTIAVGLCGFHFSGYFINHGDIAPPFAGTLFGITNTAATIPGILSPYVVAAMTPNGTRAEWQSAFYVAAAIYCFGAIWYVIFGSGEIQPWAKPNTEGGDRGDAEAGVGFSLQGIHEAVEEKEEEDEEEEEEEEAVNDKGLLSSTDVKVAGDQYGSLNKNV</sequence>
<feature type="transmembrane region" description="Helical" evidence="6">
    <location>
        <begin position="544"/>
        <end position="562"/>
    </location>
</feature>
<dbReference type="PROSITE" id="PS50850">
    <property type="entry name" value="MFS"/>
    <property type="match status" value="1"/>
</dbReference>
<feature type="transmembrane region" description="Helical" evidence="6">
    <location>
        <begin position="217"/>
        <end position="235"/>
    </location>
</feature>
<feature type="transmembrane region" description="Helical" evidence="6">
    <location>
        <begin position="241"/>
        <end position="265"/>
    </location>
</feature>
<organism evidence="8 9">
    <name type="scientific">Aplysia californica</name>
    <name type="common">California sea hare</name>
    <dbReference type="NCBI Taxonomy" id="6500"/>
    <lineage>
        <taxon>Eukaryota</taxon>
        <taxon>Metazoa</taxon>
        <taxon>Spiralia</taxon>
        <taxon>Lophotrochozoa</taxon>
        <taxon>Mollusca</taxon>
        <taxon>Gastropoda</taxon>
        <taxon>Heterobranchia</taxon>
        <taxon>Euthyneura</taxon>
        <taxon>Tectipleura</taxon>
        <taxon>Aplysiida</taxon>
        <taxon>Aplysioidea</taxon>
        <taxon>Aplysiidae</taxon>
        <taxon>Aplysia</taxon>
    </lineage>
</organism>
<dbReference type="Gene3D" id="1.20.1250.20">
    <property type="entry name" value="MFS general substrate transporter like domains"/>
    <property type="match status" value="2"/>
</dbReference>
<proteinExistence type="predicted"/>
<feature type="domain" description="Major facilitator superfamily (MFS) profile" evidence="7">
    <location>
        <begin position="141"/>
        <end position="567"/>
    </location>
</feature>
<evidence type="ECO:0000256" key="3">
    <source>
        <dbReference type="ARBA" id="ARBA00022989"/>
    </source>
</evidence>
<evidence type="ECO:0000259" key="7">
    <source>
        <dbReference type="PROSITE" id="PS50850"/>
    </source>
</evidence>
<comment type="subcellular location">
    <subcellularLocation>
        <location evidence="1">Membrane</location>
        <topology evidence="1">Multi-pass membrane protein</topology>
    </subcellularLocation>
</comment>
<feature type="transmembrane region" description="Helical" evidence="6">
    <location>
        <begin position="277"/>
        <end position="304"/>
    </location>
</feature>
<gene>
    <name evidence="9" type="primary">LOC101851948</name>
</gene>
<dbReference type="InterPro" id="IPR020846">
    <property type="entry name" value="MFS_dom"/>
</dbReference>
<keyword evidence="3 6" id="KW-1133">Transmembrane helix</keyword>
<dbReference type="GeneID" id="101851948"/>
<keyword evidence="8" id="KW-1185">Reference proteome</keyword>
<name>A0ABM0ZZY3_APLCA</name>
<evidence type="ECO:0000313" key="8">
    <source>
        <dbReference type="Proteomes" id="UP000694888"/>
    </source>
</evidence>
<evidence type="ECO:0000256" key="6">
    <source>
        <dbReference type="SAM" id="Phobius"/>
    </source>
</evidence>
<dbReference type="PANTHER" id="PTHR11662">
    <property type="entry name" value="SOLUTE CARRIER FAMILY 17"/>
    <property type="match status" value="1"/>
</dbReference>
<dbReference type="Proteomes" id="UP000694888">
    <property type="component" value="Unplaced"/>
</dbReference>
<dbReference type="InterPro" id="IPR011701">
    <property type="entry name" value="MFS"/>
</dbReference>
<dbReference type="CDD" id="cd17318">
    <property type="entry name" value="MFS_SLC17"/>
    <property type="match status" value="1"/>
</dbReference>
<feature type="transmembrane region" description="Helical" evidence="6">
    <location>
        <begin position="450"/>
        <end position="469"/>
    </location>
</feature>
<feature type="transmembrane region" description="Helical" evidence="6">
    <location>
        <begin position="369"/>
        <end position="393"/>
    </location>
</feature>
<evidence type="ECO:0000313" key="9">
    <source>
        <dbReference type="RefSeq" id="XP_012938009.1"/>
    </source>
</evidence>
<evidence type="ECO:0000256" key="2">
    <source>
        <dbReference type="ARBA" id="ARBA00022692"/>
    </source>
</evidence>
<protein>
    <submittedName>
        <fullName evidence="9">Sialin</fullName>
    </submittedName>
</protein>
<evidence type="ECO:0000256" key="1">
    <source>
        <dbReference type="ARBA" id="ARBA00004141"/>
    </source>
</evidence>
<accession>A0ABM0ZZY3</accession>
<feature type="compositionally biased region" description="Polar residues" evidence="5">
    <location>
        <begin position="28"/>
        <end position="42"/>
    </location>
</feature>
<dbReference type="InterPro" id="IPR036259">
    <property type="entry name" value="MFS_trans_sf"/>
</dbReference>
<dbReference type="Pfam" id="PF07690">
    <property type="entry name" value="MFS_1"/>
    <property type="match status" value="1"/>
</dbReference>
<keyword evidence="4 6" id="KW-0472">Membrane</keyword>
<reference evidence="9" key="1">
    <citation type="submission" date="2025-08" db="UniProtKB">
        <authorList>
            <consortium name="RefSeq"/>
        </authorList>
    </citation>
    <scope>IDENTIFICATION</scope>
</reference>
<feature type="transmembrane region" description="Helical" evidence="6">
    <location>
        <begin position="310"/>
        <end position="329"/>
    </location>
</feature>
<keyword evidence="2 6" id="KW-0812">Transmembrane</keyword>
<dbReference type="SUPFAM" id="SSF103473">
    <property type="entry name" value="MFS general substrate transporter"/>
    <property type="match status" value="1"/>
</dbReference>
<feature type="compositionally biased region" description="Acidic residues" evidence="5">
    <location>
        <begin position="599"/>
        <end position="614"/>
    </location>
</feature>
<dbReference type="PANTHER" id="PTHR11662:SF399">
    <property type="entry name" value="FI19708P1-RELATED"/>
    <property type="match status" value="1"/>
</dbReference>
<feature type="transmembrane region" description="Helical" evidence="6">
    <location>
        <begin position="509"/>
        <end position="532"/>
    </location>
</feature>
<feature type="transmembrane region" description="Helical" evidence="6">
    <location>
        <begin position="413"/>
        <end position="438"/>
    </location>
</feature>
<feature type="transmembrane region" description="Helical" evidence="6">
    <location>
        <begin position="475"/>
        <end position="497"/>
    </location>
</feature>
<evidence type="ECO:0000256" key="4">
    <source>
        <dbReference type="ARBA" id="ARBA00023136"/>
    </source>
</evidence>
<feature type="compositionally biased region" description="Polar residues" evidence="5">
    <location>
        <begin position="8"/>
        <end position="20"/>
    </location>
</feature>
<feature type="region of interest" description="Disordered" evidence="5">
    <location>
        <begin position="1"/>
        <end position="59"/>
    </location>
</feature>